<dbReference type="InterPro" id="IPR050850">
    <property type="entry name" value="Peptidase_S1_Elastase_sf"/>
</dbReference>
<keyword evidence="6" id="KW-0720">Serine protease</keyword>
<evidence type="ECO:0000256" key="5">
    <source>
        <dbReference type="ARBA" id="ARBA00022801"/>
    </source>
</evidence>
<dbReference type="SUPFAM" id="SSF50494">
    <property type="entry name" value="Trypsin-like serine proteases"/>
    <property type="match status" value="1"/>
</dbReference>
<proteinExistence type="predicted"/>
<evidence type="ECO:0000256" key="3">
    <source>
        <dbReference type="ARBA" id="ARBA00022670"/>
    </source>
</evidence>
<keyword evidence="5" id="KW-0378">Hydrolase</keyword>
<keyword evidence="3" id="KW-0645">Protease</keyword>
<dbReference type="PANTHER" id="PTHR24257">
    <property type="entry name" value="CHYMOTRYPSIN-LIKE ELASTASE FAMILY MEMBER"/>
    <property type="match status" value="1"/>
</dbReference>
<dbReference type="EMBL" id="CATNWA010016109">
    <property type="protein sequence ID" value="CAI9589977.1"/>
    <property type="molecule type" value="Genomic_DNA"/>
</dbReference>
<keyword evidence="4" id="KW-0732">Signal</keyword>
<sequence length="205" mass="21686">LSLLKLAEPVEFSDTIQPACLPPADVILENNVGCFVTGWGNLQTNGVGADALQQGLLLVVDHDTCTQRDWWGNTVKTNMICAGGDGIVSSCYGDDSGGPLNCQNAQATGRFMGSLASDHRWDATTTRSPPSSPESPNITAGSARFVPIAKRSMYIKFASISSQRSKASESFAFCVFLSGGSSAPSSGSNGGFSWSKCHVIDARWR</sequence>
<gene>
    <name evidence="10" type="ORF">SPARVUS_LOCUS10970295</name>
</gene>
<dbReference type="Gene3D" id="2.40.10.10">
    <property type="entry name" value="Trypsin-like serine proteases"/>
    <property type="match status" value="2"/>
</dbReference>
<dbReference type="Proteomes" id="UP001162483">
    <property type="component" value="Unassembled WGS sequence"/>
</dbReference>
<protein>
    <recommendedName>
        <fullName evidence="9">Peptidase S1 domain-containing protein</fullName>
    </recommendedName>
</protein>
<dbReference type="InterPro" id="IPR001254">
    <property type="entry name" value="Trypsin_dom"/>
</dbReference>
<feature type="non-terminal residue" evidence="10">
    <location>
        <position position="1"/>
    </location>
</feature>
<name>A0ABN9EYZ8_9NEOB</name>
<evidence type="ECO:0000256" key="7">
    <source>
        <dbReference type="ARBA" id="ARBA00023145"/>
    </source>
</evidence>
<evidence type="ECO:0000259" key="9">
    <source>
        <dbReference type="PROSITE" id="PS50240"/>
    </source>
</evidence>
<dbReference type="SMART" id="SM00020">
    <property type="entry name" value="Tryp_SPc"/>
    <property type="match status" value="1"/>
</dbReference>
<organism evidence="10 11">
    <name type="scientific">Staurois parvus</name>
    <dbReference type="NCBI Taxonomy" id="386267"/>
    <lineage>
        <taxon>Eukaryota</taxon>
        <taxon>Metazoa</taxon>
        <taxon>Chordata</taxon>
        <taxon>Craniata</taxon>
        <taxon>Vertebrata</taxon>
        <taxon>Euteleostomi</taxon>
        <taxon>Amphibia</taxon>
        <taxon>Batrachia</taxon>
        <taxon>Anura</taxon>
        <taxon>Neobatrachia</taxon>
        <taxon>Ranoidea</taxon>
        <taxon>Ranidae</taxon>
        <taxon>Staurois</taxon>
    </lineage>
</organism>
<keyword evidence="2" id="KW-0964">Secreted</keyword>
<evidence type="ECO:0000256" key="4">
    <source>
        <dbReference type="ARBA" id="ARBA00022729"/>
    </source>
</evidence>
<accession>A0ABN9EYZ8</accession>
<dbReference type="PANTHER" id="PTHR24257:SF19">
    <property type="entry name" value="CHYMOTRYPSIN-LIKE ELASTASE FAMILY MEMBER 2B"/>
    <property type="match status" value="1"/>
</dbReference>
<dbReference type="Pfam" id="PF00089">
    <property type="entry name" value="Trypsin"/>
    <property type="match status" value="1"/>
</dbReference>
<evidence type="ECO:0000256" key="8">
    <source>
        <dbReference type="SAM" id="MobiDB-lite"/>
    </source>
</evidence>
<evidence type="ECO:0000313" key="11">
    <source>
        <dbReference type="Proteomes" id="UP001162483"/>
    </source>
</evidence>
<evidence type="ECO:0000313" key="10">
    <source>
        <dbReference type="EMBL" id="CAI9589977.1"/>
    </source>
</evidence>
<comment type="subcellular location">
    <subcellularLocation>
        <location evidence="1">Secreted</location>
    </subcellularLocation>
</comment>
<dbReference type="PROSITE" id="PS50240">
    <property type="entry name" value="TRYPSIN_DOM"/>
    <property type="match status" value="1"/>
</dbReference>
<feature type="domain" description="Peptidase S1" evidence="9">
    <location>
        <begin position="1"/>
        <end position="163"/>
    </location>
</feature>
<evidence type="ECO:0000256" key="1">
    <source>
        <dbReference type="ARBA" id="ARBA00004613"/>
    </source>
</evidence>
<dbReference type="InterPro" id="IPR009003">
    <property type="entry name" value="Peptidase_S1_PA"/>
</dbReference>
<reference evidence="10" key="1">
    <citation type="submission" date="2023-05" db="EMBL/GenBank/DDBJ databases">
        <authorList>
            <person name="Stuckert A."/>
        </authorList>
    </citation>
    <scope>NUCLEOTIDE SEQUENCE</scope>
</reference>
<feature type="region of interest" description="Disordered" evidence="8">
    <location>
        <begin position="120"/>
        <end position="140"/>
    </location>
</feature>
<dbReference type="CDD" id="cd00190">
    <property type="entry name" value="Tryp_SPc"/>
    <property type="match status" value="1"/>
</dbReference>
<keyword evidence="11" id="KW-1185">Reference proteome</keyword>
<keyword evidence="7" id="KW-0865">Zymogen</keyword>
<dbReference type="InterPro" id="IPR043504">
    <property type="entry name" value="Peptidase_S1_PA_chymotrypsin"/>
</dbReference>
<comment type="caution">
    <text evidence="10">The sequence shown here is derived from an EMBL/GenBank/DDBJ whole genome shotgun (WGS) entry which is preliminary data.</text>
</comment>
<evidence type="ECO:0000256" key="6">
    <source>
        <dbReference type="ARBA" id="ARBA00022825"/>
    </source>
</evidence>
<evidence type="ECO:0000256" key="2">
    <source>
        <dbReference type="ARBA" id="ARBA00022525"/>
    </source>
</evidence>